<organism evidence="2 3">
    <name type="scientific">Pseudarcicella hirudinis</name>
    <dbReference type="NCBI Taxonomy" id="1079859"/>
    <lineage>
        <taxon>Bacteria</taxon>
        <taxon>Pseudomonadati</taxon>
        <taxon>Bacteroidota</taxon>
        <taxon>Cytophagia</taxon>
        <taxon>Cytophagales</taxon>
        <taxon>Flectobacillaceae</taxon>
        <taxon>Pseudarcicella</taxon>
    </lineage>
</organism>
<dbReference type="OrthoDB" id="949997at2"/>
<evidence type="ECO:0000313" key="2">
    <source>
        <dbReference type="EMBL" id="SFQ42358.1"/>
    </source>
</evidence>
<keyword evidence="1" id="KW-0732">Signal</keyword>
<reference evidence="2 3" key="1">
    <citation type="submission" date="2016-10" db="EMBL/GenBank/DDBJ databases">
        <authorList>
            <person name="de Groot N.N."/>
        </authorList>
    </citation>
    <scope>NUCLEOTIDE SEQUENCE [LARGE SCALE GENOMIC DNA]</scope>
    <source>
        <strain evidence="3">E92,LMG 26720,CCM 7988</strain>
    </source>
</reference>
<protein>
    <submittedName>
        <fullName evidence="2">Uncharacterized protein</fullName>
    </submittedName>
</protein>
<evidence type="ECO:0000256" key="1">
    <source>
        <dbReference type="SAM" id="SignalP"/>
    </source>
</evidence>
<keyword evidence="3" id="KW-1185">Reference proteome</keyword>
<dbReference type="AlphaFoldDB" id="A0A1I5YDT9"/>
<sequence>MIKTLLIGFLVLFCQLCSLSQNLVDDKEEWFYGKVILAKGDTLLGTMQYEMQSGILKFRSEDNALRTFSALQVISFDFYDTVLKTRRYFYSLTEHKKGDYGAPTFFGVLYFNENKISLFYKENTRYAPIWNTRAITREAYELYFIFPDKSVRRYHKSRKSLFSILSEHHSELKHFIDNKSLMIHNLNDLVKILEYYNNL</sequence>
<feature type="chain" id="PRO_5011716886" evidence="1">
    <location>
        <begin position="21"/>
        <end position="199"/>
    </location>
</feature>
<dbReference type="EMBL" id="FOXH01000018">
    <property type="protein sequence ID" value="SFQ42358.1"/>
    <property type="molecule type" value="Genomic_DNA"/>
</dbReference>
<dbReference type="RefSeq" id="WP_092019407.1">
    <property type="nucleotide sequence ID" value="NZ_FOXH01000018.1"/>
</dbReference>
<feature type="signal peptide" evidence="1">
    <location>
        <begin position="1"/>
        <end position="20"/>
    </location>
</feature>
<gene>
    <name evidence="2" type="ORF">SAMN04515674_11842</name>
</gene>
<accession>A0A1I5YDT9</accession>
<evidence type="ECO:0000313" key="3">
    <source>
        <dbReference type="Proteomes" id="UP000199306"/>
    </source>
</evidence>
<dbReference type="Proteomes" id="UP000199306">
    <property type="component" value="Unassembled WGS sequence"/>
</dbReference>
<name>A0A1I5YDT9_9BACT</name>
<proteinExistence type="predicted"/>